<proteinExistence type="predicted"/>
<dbReference type="InterPro" id="IPR036457">
    <property type="entry name" value="PPM-type-like_dom_sf"/>
</dbReference>
<evidence type="ECO:0000313" key="2">
    <source>
        <dbReference type="EMBL" id="HIU94163.1"/>
    </source>
</evidence>
<dbReference type="EMBL" id="DVNZ01000104">
    <property type="protein sequence ID" value="HIU94163.1"/>
    <property type="molecule type" value="Genomic_DNA"/>
</dbReference>
<dbReference type="CDD" id="cd00143">
    <property type="entry name" value="PP2Cc"/>
    <property type="match status" value="1"/>
</dbReference>
<reference evidence="2" key="1">
    <citation type="submission" date="2020-10" db="EMBL/GenBank/DDBJ databases">
        <authorList>
            <person name="Gilroy R."/>
        </authorList>
    </citation>
    <scope>NUCLEOTIDE SEQUENCE</scope>
    <source>
        <strain evidence="2">ChiGjej2B2-16831</strain>
    </source>
</reference>
<dbReference type="InterPro" id="IPR015655">
    <property type="entry name" value="PP2C"/>
</dbReference>
<protein>
    <submittedName>
        <fullName evidence="2">Stp1/IreP family PP2C-type Ser/Thr phosphatase</fullName>
    </submittedName>
</protein>
<dbReference type="PANTHER" id="PTHR47992">
    <property type="entry name" value="PROTEIN PHOSPHATASE"/>
    <property type="match status" value="1"/>
</dbReference>
<dbReference type="Pfam" id="PF13672">
    <property type="entry name" value="PP2C_2"/>
    <property type="match status" value="1"/>
</dbReference>
<sequence>MKYAMRTHIGQRAHNEDRACTPSAQDGLQFIAVSDGMGGHAAGETASAMTVNGMREELRHSFAEDPLCALQRAVSRTNLDVYRAAQDDPALHGMGATLVCALLSGSRYIAASVGDSRLYHFDGETLEQVTTDHSLVELLVRSGKISREEARTHPRRNVITRAMGIALRVEADLFDRSWKRGDILLLCSDGLTGRVDEARIREILQGGGPLDALADRLVQAALDAGESDNITVVLAQCEGGSCA</sequence>
<comment type="caution">
    <text evidence="2">The sequence shown here is derived from an EMBL/GenBank/DDBJ whole genome shotgun (WGS) entry which is preliminary data.</text>
</comment>
<dbReference type="InterPro" id="IPR001932">
    <property type="entry name" value="PPM-type_phosphatase-like_dom"/>
</dbReference>
<dbReference type="GO" id="GO:0004722">
    <property type="term" value="F:protein serine/threonine phosphatase activity"/>
    <property type="evidence" value="ECO:0007669"/>
    <property type="project" value="InterPro"/>
</dbReference>
<organism evidence="2 3">
    <name type="scientific">Candidatus Aphodomorpha intestinavium</name>
    <dbReference type="NCBI Taxonomy" id="2840672"/>
    <lineage>
        <taxon>Bacteria</taxon>
        <taxon>Bacillati</taxon>
        <taxon>Bacillota</taxon>
        <taxon>Clostridia</taxon>
        <taxon>Eubacteriales</taxon>
        <taxon>Candidatus Aphodomorpha</taxon>
    </lineage>
</organism>
<name>A0A9D1SSI3_9FIRM</name>
<gene>
    <name evidence="2" type="ORF">IAD24_03300</name>
</gene>
<dbReference type="NCBIfam" id="NF033484">
    <property type="entry name" value="Stp1_PP2C_phos"/>
    <property type="match status" value="1"/>
</dbReference>
<dbReference type="PROSITE" id="PS51746">
    <property type="entry name" value="PPM_2"/>
    <property type="match status" value="1"/>
</dbReference>
<dbReference type="SMART" id="SM00332">
    <property type="entry name" value="PP2Cc"/>
    <property type="match status" value="1"/>
</dbReference>
<dbReference type="Gene3D" id="3.60.40.10">
    <property type="entry name" value="PPM-type phosphatase domain"/>
    <property type="match status" value="1"/>
</dbReference>
<dbReference type="Proteomes" id="UP000824128">
    <property type="component" value="Unassembled WGS sequence"/>
</dbReference>
<dbReference type="SUPFAM" id="SSF81606">
    <property type="entry name" value="PP2C-like"/>
    <property type="match status" value="1"/>
</dbReference>
<evidence type="ECO:0000259" key="1">
    <source>
        <dbReference type="PROSITE" id="PS51746"/>
    </source>
</evidence>
<evidence type="ECO:0000313" key="3">
    <source>
        <dbReference type="Proteomes" id="UP000824128"/>
    </source>
</evidence>
<accession>A0A9D1SSI3</accession>
<reference evidence="2" key="2">
    <citation type="journal article" date="2021" name="PeerJ">
        <title>Extensive microbial diversity within the chicken gut microbiome revealed by metagenomics and culture.</title>
        <authorList>
            <person name="Gilroy R."/>
            <person name="Ravi A."/>
            <person name="Getino M."/>
            <person name="Pursley I."/>
            <person name="Horton D.L."/>
            <person name="Alikhan N.F."/>
            <person name="Baker D."/>
            <person name="Gharbi K."/>
            <person name="Hall N."/>
            <person name="Watson M."/>
            <person name="Adriaenssens E.M."/>
            <person name="Foster-Nyarko E."/>
            <person name="Jarju S."/>
            <person name="Secka A."/>
            <person name="Antonio M."/>
            <person name="Oren A."/>
            <person name="Chaudhuri R.R."/>
            <person name="La Ragione R."/>
            <person name="Hildebrand F."/>
            <person name="Pallen M.J."/>
        </authorList>
    </citation>
    <scope>NUCLEOTIDE SEQUENCE</scope>
    <source>
        <strain evidence="2">ChiGjej2B2-16831</strain>
    </source>
</reference>
<dbReference type="SMART" id="SM00331">
    <property type="entry name" value="PP2C_SIG"/>
    <property type="match status" value="1"/>
</dbReference>
<dbReference type="AlphaFoldDB" id="A0A9D1SSI3"/>
<feature type="domain" description="PPM-type phosphatase" evidence="1">
    <location>
        <begin position="2"/>
        <end position="237"/>
    </location>
</feature>